<sequence length="440" mass="49936">MSLSRALFDGPVGREQDKEEPVASTSATNNGNIVNEEETLKQTRGYNKASSVFEVLELDGRFSRFLKTLSSSSGNLQNDLSNPRNPLTIFAPTDDAFAEFTERYELPPDELQKVLNYHIIPDIIDEEDIQGSDAVATSYVTPKLLNEPQRILIERKGSRLYLNNGIKVSEANIEAKNGIVHVIRDVINLPKNILTQLNRYSEFSIFLKAIETSGLEKEFNEPGLTVFVPNNFAFKSLGHAALDYLLSPEGRKDLRFVLLNHISPELIYAGDLKLPADDRDARESRPRQDDGFNDRLPNHRGNNGNRDWDTDLTDRPYRHDRRGKEESKSSSQAGKSIGTVDGERLDRSNRTVKNAGYVDEPYDVYTVDYPSWVHGERLSLRILTDYKSSIDITINRQARVIIADGIAENGVIHVIDRVLLPPDLILPQLQWHEFDREQRY</sequence>
<evidence type="ECO:0000313" key="3">
    <source>
        <dbReference type="EMBL" id="ORY08246.1"/>
    </source>
</evidence>
<dbReference type="InParanoid" id="A0A1Y1ZDG7"/>
<dbReference type="Pfam" id="PF02469">
    <property type="entry name" value="Fasciclin"/>
    <property type="match status" value="3"/>
</dbReference>
<dbReference type="Gene3D" id="2.30.180.10">
    <property type="entry name" value="FAS1 domain"/>
    <property type="match status" value="3"/>
</dbReference>
<feature type="domain" description="FAS1" evidence="2">
    <location>
        <begin position="190"/>
        <end position="419"/>
    </location>
</feature>
<dbReference type="InterPro" id="IPR000782">
    <property type="entry name" value="FAS1_domain"/>
</dbReference>
<dbReference type="InterPro" id="IPR050904">
    <property type="entry name" value="Adhesion/Biosynth-related"/>
</dbReference>
<dbReference type="Proteomes" id="UP000193498">
    <property type="component" value="Unassembled WGS sequence"/>
</dbReference>
<keyword evidence="4" id="KW-1185">Reference proteome</keyword>
<feature type="domain" description="FAS1" evidence="2">
    <location>
        <begin position="49"/>
        <end position="187"/>
    </location>
</feature>
<feature type="region of interest" description="Disordered" evidence="1">
    <location>
        <begin position="278"/>
        <end position="348"/>
    </location>
</feature>
<evidence type="ECO:0000256" key="1">
    <source>
        <dbReference type="SAM" id="MobiDB-lite"/>
    </source>
</evidence>
<dbReference type="STRING" id="1314790.A0A1Y1ZDG7"/>
<accession>A0A1Y1ZDG7</accession>
<protein>
    <submittedName>
        <fullName evidence="3">FAS1 domain-containing protein</fullName>
    </submittedName>
</protein>
<evidence type="ECO:0000313" key="4">
    <source>
        <dbReference type="Proteomes" id="UP000193498"/>
    </source>
</evidence>
<feature type="compositionally biased region" description="Polar residues" evidence="1">
    <location>
        <begin position="23"/>
        <end position="33"/>
    </location>
</feature>
<dbReference type="PROSITE" id="PS50213">
    <property type="entry name" value="FAS1"/>
    <property type="match status" value="2"/>
</dbReference>
<name>A0A1Y1ZDG7_9FUNG</name>
<feature type="compositionally biased region" description="Basic and acidic residues" evidence="1">
    <location>
        <begin position="278"/>
        <end position="297"/>
    </location>
</feature>
<organism evidence="3 4">
    <name type="scientific">Basidiobolus meristosporus CBS 931.73</name>
    <dbReference type="NCBI Taxonomy" id="1314790"/>
    <lineage>
        <taxon>Eukaryota</taxon>
        <taxon>Fungi</taxon>
        <taxon>Fungi incertae sedis</taxon>
        <taxon>Zoopagomycota</taxon>
        <taxon>Entomophthoromycotina</taxon>
        <taxon>Basidiobolomycetes</taxon>
        <taxon>Basidiobolales</taxon>
        <taxon>Basidiobolaceae</taxon>
        <taxon>Basidiobolus</taxon>
    </lineage>
</organism>
<dbReference type="PANTHER" id="PTHR10900">
    <property type="entry name" value="PERIOSTIN-RELATED"/>
    <property type="match status" value="1"/>
</dbReference>
<dbReference type="AlphaFoldDB" id="A0A1Y1ZDG7"/>
<dbReference type="OrthoDB" id="7700931at2759"/>
<feature type="compositionally biased region" description="Basic and acidic residues" evidence="1">
    <location>
        <begin position="306"/>
        <end position="328"/>
    </location>
</feature>
<proteinExistence type="predicted"/>
<dbReference type="PANTHER" id="PTHR10900:SF77">
    <property type="entry name" value="FI19380P1"/>
    <property type="match status" value="1"/>
</dbReference>
<dbReference type="EMBL" id="MCFE01000002">
    <property type="protein sequence ID" value="ORY08246.1"/>
    <property type="molecule type" value="Genomic_DNA"/>
</dbReference>
<evidence type="ECO:0000259" key="2">
    <source>
        <dbReference type="PROSITE" id="PS50213"/>
    </source>
</evidence>
<feature type="region of interest" description="Disordered" evidence="1">
    <location>
        <begin position="1"/>
        <end position="33"/>
    </location>
</feature>
<reference evidence="3 4" key="1">
    <citation type="submission" date="2016-07" db="EMBL/GenBank/DDBJ databases">
        <title>Pervasive Adenine N6-methylation of Active Genes in Fungi.</title>
        <authorList>
            <consortium name="DOE Joint Genome Institute"/>
            <person name="Mondo S.J."/>
            <person name="Dannebaum R.O."/>
            <person name="Kuo R.C."/>
            <person name="Labutti K."/>
            <person name="Haridas S."/>
            <person name="Kuo A."/>
            <person name="Salamov A."/>
            <person name="Ahrendt S.R."/>
            <person name="Lipzen A."/>
            <person name="Sullivan W."/>
            <person name="Andreopoulos W.B."/>
            <person name="Clum A."/>
            <person name="Lindquist E."/>
            <person name="Daum C."/>
            <person name="Ramamoorthy G.K."/>
            <person name="Gryganskyi A."/>
            <person name="Culley D."/>
            <person name="Magnuson J.K."/>
            <person name="James T.Y."/>
            <person name="O'Malley M.A."/>
            <person name="Stajich J.E."/>
            <person name="Spatafora J.W."/>
            <person name="Visel A."/>
            <person name="Grigoriev I.V."/>
        </authorList>
    </citation>
    <scope>NUCLEOTIDE SEQUENCE [LARGE SCALE GENOMIC DNA]</scope>
    <source>
        <strain evidence="3 4">CBS 931.73</strain>
    </source>
</reference>
<dbReference type="SMART" id="SM00554">
    <property type="entry name" value="FAS1"/>
    <property type="match status" value="2"/>
</dbReference>
<comment type="caution">
    <text evidence="3">The sequence shown here is derived from an EMBL/GenBank/DDBJ whole genome shotgun (WGS) entry which is preliminary data.</text>
</comment>
<gene>
    <name evidence="3" type="ORF">K493DRAFT_343587</name>
</gene>
<feature type="compositionally biased region" description="Basic and acidic residues" evidence="1">
    <location>
        <begin position="12"/>
        <end position="21"/>
    </location>
</feature>
<dbReference type="InterPro" id="IPR036378">
    <property type="entry name" value="FAS1_dom_sf"/>
</dbReference>
<dbReference type="SUPFAM" id="SSF82153">
    <property type="entry name" value="FAS1 domain"/>
    <property type="match status" value="2"/>
</dbReference>